<dbReference type="InterPro" id="IPR001796">
    <property type="entry name" value="DHFR_dom"/>
</dbReference>
<dbReference type="GO" id="GO:0005739">
    <property type="term" value="C:mitochondrion"/>
    <property type="evidence" value="ECO:0007669"/>
    <property type="project" value="TreeGrafter"/>
</dbReference>
<evidence type="ECO:0000259" key="8">
    <source>
        <dbReference type="PROSITE" id="PS51330"/>
    </source>
</evidence>
<comment type="catalytic activity">
    <reaction evidence="6">
        <text>(6S)-5,6,7,8-tetrahydrofolate + NADP(+) = 7,8-dihydrofolate + NADPH + H(+)</text>
        <dbReference type="Rhea" id="RHEA:15009"/>
        <dbReference type="ChEBI" id="CHEBI:15378"/>
        <dbReference type="ChEBI" id="CHEBI:57451"/>
        <dbReference type="ChEBI" id="CHEBI:57453"/>
        <dbReference type="ChEBI" id="CHEBI:57783"/>
        <dbReference type="ChEBI" id="CHEBI:58349"/>
        <dbReference type="EC" id="1.5.1.3"/>
    </reaction>
</comment>
<dbReference type="PROSITE" id="PS00075">
    <property type="entry name" value="DHFR_1"/>
    <property type="match status" value="1"/>
</dbReference>
<dbReference type="PANTHER" id="PTHR48069:SF3">
    <property type="entry name" value="DIHYDROFOLATE REDUCTASE"/>
    <property type="match status" value="1"/>
</dbReference>
<evidence type="ECO:0000256" key="4">
    <source>
        <dbReference type="ARBA" id="ARBA00022857"/>
    </source>
</evidence>
<evidence type="ECO:0000256" key="1">
    <source>
        <dbReference type="ARBA" id="ARBA00004903"/>
    </source>
</evidence>
<feature type="non-terminal residue" evidence="9">
    <location>
        <position position="1"/>
    </location>
</feature>
<evidence type="ECO:0000313" key="10">
    <source>
        <dbReference type="Proteomes" id="UP001177023"/>
    </source>
</evidence>
<dbReference type="InterPro" id="IPR012259">
    <property type="entry name" value="DHFR"/>
</dbReference>
<keyword evidence="4" id="KW-0521">NADP</keyword>
<dbReference type="AlphaFoldDB" id="A0AA36FVA2"/>
<dbReference type="EMBL" id="CATQJA010000701">
    <property type="protein sequence ID" value="CAJ0563319.1"/>
    <property type="molecule type" value="Genomic_DNA"/>
</dbReference>
<keyword evidence="10" id="KW-1185">Reference proteome</keyword>
<feature type="domain" description="DHFR" evidence="8">
    <location>
        <begin position="1"/>
        <end position="169"/>
    </location>
</feature>
<dbReference type="InterPro" id="IPR024072">
    <property type="entry name" value="DHFR-like_dom_sf"/>
</dbReference>
<evidence type="ECO:0000256" key="7">
    <source>
        <dbReference type="RuleBase" id="RU004474"/>
    </source>
</evidence>
<comment type="pathway">
    <text evidence="1">Cofactor biosynthesis; tetrahydrofolate biosynthesis; 5,6,7,8-tetrahydrofolate from 7,8-dihydrofolate: step 1/1.</text>
</comment>
<proteinExistence type="inferred from homology"/>
<reference evidence="9" key="1">
    <citation type="submission" date="2023-06" db="EMBL/GenBank/DDBJ databases">
        <authorList>
            <person name="Delattre M."/>
        </authorList>
    </citation>
    <scope>NUCLEOTIDE SEQUENCE</scope>
    <source>
        <strain evidence="9">AF72</strain>
    </source>
</reference>
<dbReference type="GO" id="GO:0046655">
    <property type="term" value="P:folic acid metabolic process"/>
    <property type="evidence" value="ECO:0007669"/>
    <property type="project" value="TreeGrafter"/>
</dbReference>
<dbReference type="GO" id="GO:0046452">
    <property type="term" value="P:dihydrofolate metabolic process"/>
    <property type="evidence" value="ECO:0007669"/>
    <property type="project" value="TreeGrafter"/>
</dbReference>
<dbReference type="EC" id="1.5.1.3" evidence="2"/>
<accession>A0AA36FVA2</accession>
<dbReference type="SUPFAM" id="SSF53597">
    <property type="entry name" value="Dihydrofolate reductase-like"/>
    <property type="match status" value="1"/>
</dbReference>
<evidence type="ECO:0000256" key="3">
    <source>
        <dbReference type="ARBA" id="ARBA00022563"/>
    </source>
</evidence>
<dbReference type="Proteomes" id="UP001177023">
    <property type="component" value="Unassembled WGS sequence"/>
</dbReference>
<keyword evidence="3" id="KW-0554">One-carbon metabolism</keyword>
<dbReference type="PROSITE" id="PS51330">
    <property type="entry name" value="DHFR_2"/>
    <property type="match status" value="1"/>
</dbReference>
<keyword evidence="5" id="KW-0560">Oxidoreductase</keyword>
<organism evidence="9 10">
    <name type="scientific">Mesorhabditis spiculigera</name>
    <dbReference type="NCBI Taxonomy" id="96644"/>
    <lineage>
        <taxon>Eukaryota</taxon>
        <taxon>Metazoa</taxon>
        <taxon>Ecdysozoa</taxon>
        <taxon>Nematoda</taxon>
        <taxon>Chromadorea</taxon>
        <taxon>Rhabditida</taxon>
        <taxon>Rhabditina</taxon>
        <taxon>Rhabditomorpha</taxon>
        <taxon>Rhabditoidea</taxon>
        <taxon>Rhabditidae</taxon>
        <taxon>Mesorhabditinae</taxon>
        <taxon>Mesorhabditis</taxon>
    </lineage>
</organism>
<dbReference type="Pfam" id="PF00186">
    <property type="entry name" value="DHFR_1"/>
    <property type="match status" value="1"/>
</dbReference>
<dbReference type="InterPro" id="IPR017925">
    <property type="entry name" value="DHFR_CS"/>
</dbReference>
<sequence length="170" mass="19210">MDETGGIGKDGQIPWHSRKDFQFFVENTTRTSNPEECGDNGPQMLGIYTVTISPIKGIVISVLSRTMEPVDDGELIVSGDLEEVLSKLTEMQQRNEIETIWNIGGRDLYGWALENGIAERLVVTHISGCFDANIKMPPIAWDDYEEDCSLRSDEQTDGPLKFVWRVYNHK</sequence>
<comment type="similarity">
    <text evidence="7">Belongs to the dihydrofolate reductase family.</text>
</comment>
<evidence type="ECO:0000256" key="6">
    <source>
        <dbReference type="ARBA" id="ARBA00048873"/>
    </source>
</evidence>
<protein>
    <recommendedName>
        <fullName evidence="2">dihydrofolate reductase</fullName>
        <ecNumber evidence="2">1.5.1.3</ecNumber>
    </recommendedName>
</protein>
<dbReference type="GO" id="GO:0050661">
    <property type="term" value="F:NADP binding"/>
    <property type="evidence" value="ECO:0007669"/>
    <property type="project" value="InterPro"/>
</dbReference>
<comment type="caution">
    <text evidence="9">The sequence shown here is derived from an EMBL/GenBank/DDBJ whole genome shotgun (WGS) entry which is preliminary data.</text>
</comment>
<dbReference type="PANTHER" id="PTHR48069">
    <property type="entry name" value="DIHYDROFOLATE REDUCTASE"/>
    <property type="match status" value="1"/>
</dbReference>
<evidence type="ECO:0000313" key="9">
    <source>
        <dbReference type="EMBL" id="CAJ0563319.1"/>
    </source>
</evidence>
<evidence type="ECO:0000256" key="2">
    <source>
        <dbReference type="ARBA" id="ARBA00012856"/>
    </source>
</evidence>
<dbReference type="CDD" id="cd00209">
    <property type="entry name" value="DHFR"/>
    <property type="match status" value="1"/>
</dbReference>
<dbReference type="GO" id="GO:0046654">
    <property type="term" value="P:tetrahydrofolate biosynthetic process"/>
    <property type="evidence" value="ECO:0007669"/>
    <property type="project" value="InterPro"/>
</dbReference>
<evidence type="ECO:0000256" key="5">
    <source>
        <dbReference type="ARBA" id="ARBA00023002"/>
    </source>
</evidence>
<name>A0AA36FVA2_9BILA</name>
<dbReference type="GO" id="GO:0006730">
    <property type="term" value="P:one-carbon metabolic process"/>
    <property type="evidence" value="ECO:0007669"/>
    <property type="project" value="UniProtKB-KW"/>
</dbReference>
<gene>
    <name evidence="9" type="ORF">MSPICULIGERA_LOCUS2403</name>
</gene>
<dbReference type="GO" id="GO:0004146">
    <property type="term" value="F:dihydrofolate reductase activity"/>
    <property type="evidence" value="ECO:0007669"/>
    <property type="project" value="UniProtKB-EC"/>
</dbReference>
<dbReference type="Gene3D" id="3.40.430.10">
    <property type="entry name" value="Dihydrofolate Reductase, subunit A"/>
    <property type="match status" value="1"/>
</dbReference>